<feature type="transmembrane region" description="Helical" evidence="6">
    <location>
        <begin position="173"/>
        <end position="193"/>
    </location>
</feature>
<dbReference type="STRING" id="2903.R1CVH6"/>
<dbReference type="InterPro" id="IPR020846">
    <property type="entry name" value="MFS_dom"/>
</dbReference>
<dbReference type="AlphaFoldDB" id="A0A0D3I510"/>
<evidence type="ECO:0000256" key="5">
    <source>
        <dbReference type="SAM" id="MobiDB-lite"/>
    </source>
</evidence>
<feature type="domain" description="Major facilitator superfamily (MFS) profile" evidence="7">
    <location>
        <begin position="104"/>
        <end position="633"/>
    </location>
</feature>
<dbReference type="PROSITE" id="PS50850">
    <property type="entry name" value="MFS"/>
    <property type="match status" value="1"/>
</dbReference>
<feature type="transmembrane region" description="Helical" evidence="6">
    <location>
        <begin position="141"/>
        <end position="161"/>
    </location>
</feature>
<evidence type="ECO:0000256" key="1">
    <source>
        <dbReference type="ARBA" id="ARBA00004141"/>
    </source>
</evidence>
<dbReference type="KEGG" id="ehx:EMIHUDRAFT_438712"/>
<dbReference type="InterPro" id="IPR036259">
    <property type="entry name" value="MFS_trans_sf"/>
</dbReference>
<dbReference type="GO" id="GO:0022857">
    <property type="term" value="F:transmembrane transporter activity"/>
    <property type="evidence" value="ECO:0007669"/>
    <property type="project" value="InterPro"/>
</dbReference>
<evidence type="ECO:0000259" key="7">
    <source>
        <dbReference type="PROSITE" id="PS50850"/>
    </source>
</evidence>
<accession>A0A0D3I510</accession>
<keyword evidence="2 6" id="KW-0812">Transmembrane</keyword>
<dbReference type="InterPro" id="IPR005828">
    <property type="entry name" value="MFS_sugar_transport-like"/>
</dbReference>
<feature type="transmembrane region" description="Helical" evidence="6">
    <location>
        <begin position="434"/>
        <end position="454"/>
    </location>
</feature>
<dbReference type="PaxDb" id="2903-EOD06345"/>
<dbReference type="GO" id="GO:0016020">
    <property type="term" value="C:membrane"/>
    <property type="evidence" value="ECO:0007669"/>
    <property type="project" value="UniProtKB-SubCell"/>
</dbReference>
<evidence type="ECO:0000313" key="9">
    <source>
        <dbReference type="Proteomes" id="UP000013827"/>
    </source>
</evidence>
<feature type="transmembrane region" description="Helical" evidence="6">
    <location>
        <begin position="231"/>
        <end position="253"/>
    </location>
</feature>
<reference evidence="8" key="2">
    <citation type="submission" date="2024-10" db="UniProtKB">
        <authorList>
            <consortium name="EnsemblProtists"/>
        </authorList>
    </citation>
    <scope>IDENTIFICATION</scope>
</reference>
<proteinExistence type="predicted"/>
<dbReference type="EnsemblProtists" id="EOD06345">
    <property type="protein sequence ID" value="EOD06345"/>
    <property type="gene ID" value="EMIHUDRAFT_438712"/>
</dbReference>
<reference evidence="9" key="1">
    <citation type="journal article" date="2013" name="Nature">
        <title>Pan genome of the phytoplankton Emiliania underpins its global distribution.</title>
        <authorList>
            <person name="Read B.A."/>
            <person name="Kegel J."/>
            <person name="Klute M.J."/>
            <person name="Kuo A."/>
            <person name="Lefebvre S.C."/>
            <person name="Maumus F."/>
            <person name="Mayer C."/>
            <person name="Miller J."/>
            <person name="Monier A."/>
            <person name="Salamov A."/>
            <person name="Young J."/>
            <person name="Aguilar M."/>
            <person name="Claverie J.M."/>
            <person name="Frickenhaus S."/>
            <person name="Gonzalez K."/>
            <person name="Herman E.K."/>
            <person name="Lin Y.C."/>
            <person name="Napier J."/>
            <person name="Ogata H."/>
            <person name="Sarno A.F."/>
            <person name="Shmutz J."/>
            <person name="Schroeder D."/>
            <person name="de Vargas C."/>
            <person name="Verret F."/>
            <person name="von Dassow P."/>
            <person name="Valentin K."/>
            <person name="Van de Peer Y."/>
            <person name="Wheeler G."/>
            <person name="Dacks J.B."/>
            <person name="Delwiche C.F."/>
            <person name="Dyhrman S.T."/>
            <person name="Glockner G."/>
            <person name="John U."/>
            <person name="Richards T."/>
            <person name="Worden A.Z."/>
            <person name="Zhang X."/>
            <person name="Grigoriev I.V."/>
            <person name="Allen A.E."/>
            <person name="Bidle K."/>
            <person name="Borodovsky M."/>
            <person name="Bowler C."/>
            <person name="Brownlee C."/>
            <person name="Cock J.M."/>
            <person name="Elias M."/>
            <person name="Gladyshev V.N."/>
            <person name="Groth M."/>
            <person name="Guda C."/>
            <person name="Hadaegh A."/>
            <person name="Iglesias-Rodriguez M.D."/>
            <person name="Jenkins J."/>
            <person name="Jones B.M."/>
            <person name="Lawson T."/>
            <person name="Leese F."/>
            <person name="Lindquist E."/>
            <person name="Lobanov A."/>
            <person name="Lomsadze A."/>
            <person name="Malik S.B."/>
            <person name="Marsh M.E."/>
            <person name="Mackinder L."/>
            <person name="Mock T."/>
            <person name="Mueller-Roeber B."/>
            <person name="Pagarete A."/>
            <person name="Parker M."/>
            <person name="Probert I."/>
            <person name="Quesneville H."/>
            <person name="Raines C."/>
            <person name="Rensing S.A."/>
            <person name="Riano-Pachon D.M."/>
            <person name="Richier S."/>
            <person name="Rokitta S."/>
            <person name="Shiraiwa Y."/>
            <person name="Soanes D.M."/>
            <person name="van der Giezen M."/>
            <person name="Wahlund T.M."/>
            <person name="Williams B."/>
            <person name="Wilson W."/>
            <person name="Wolfe G."/>
            <person name="Wurch L.L."/>
        </authorList>
    </citation>
    <scope>NUCLEOTIDE SEQUENCE</scope>
</reference>
<evidence type="ECO:0000256" key="3">
    <source>
        <dbReference type="ARBA" id="ARBA00022989"/>
    </source>
</evidence>
<feature type="transmembrane region" description="Helical" evidence="6">
    <location>
        <begin position="546"/>
        <end position="564"/>
    </location>
</feature>
<comment type="subcellular location">
    <subcellularLocation>
        <location evidence="1">Membrane</location>
        <topology evidence="1">Multi-pass membrane protein</topology>
    </subcellularLocation>
</comment>
<feature type="compositionally biased region" description="Basic residues" evidence="5">
    <location>
        <begin position="638"/>
        <end position="651"/>
    </location>
</feature>
<dbReference type="RefSeq" id="XP_005758774.1">
    <property type="nucleotide sequence ID" value="XM_005758717.1"/>
</dbReference>
<evidence type="ECO:0000256" key="2">
    <source>
        <dbReference type="ARBA" id="ARBA00022692"/>
    </source>
</evidence>
<evidence type="ECO:0000313" key="8">
    <source>
        <dbReference type="EnsemblProtists" id="EOD06345"/>
    </source>
</evidence>
<dbReference type="SUPFAM" id="SSF103473">
    <property type="entry name" value="MFS general substrate transporter"/>
    <property type="match status" value="1"/>
</dbReference>
<dbReference type="PANTHER" id="PTHR24064">
    <property type="entry name" value="SOLUTE CARRIER FAMILY 22 MEMBER"/>
    <property type="match status" value="1"/>
</dbReference>
<protein>
    <recommendedName>
        <fullName evidence="7">Major facilitator superfamily (MFS) profile domain-containing protein</fullName>
    </recommendedName>
</protein>
<feature type="transmembrane region" description="Helical" evidence="6">
    <location>
        <begin position="318"/>
        <end position="341"/>
    </location>
</feature>
<feature type="transmembrane region" description="Helical" evidence="6">
    <location>
        <begin position="106"/>
        <end position="129"/>
    </location>
</feature>
<feature type="compositionally biased region" description="Gly residues" evidence="5">
    <location>
        <begin position="668"/>
        <end position="677"/>
    </location>
</feature>
<feature type="region of interest" description="Disordered" evidence="5">
    <location>
        <begin position="638"/>
        <end position="677"/>
    </location>
</feature>
<dbReference type="Pfam" id="PF00083">
    <property type="entry name" value="Sugar_tr"/>
    <property type="match status" value="1"/>
</dbReference>
<feature type="transmembrane region" description="Helical" evidence="6">
    <location>
        <begin position="274"/>
        <end position="298"/>
    </location>
</feature>
<evidence type="ECO:0000256" key="4">
    <source>
        <dbReference type="ARBA" id="ARBA00023136"/>
    </source>
</evidence>
<dbReference type="GeneID" id="17252538"/>
<evidence type="ECO:0000256" key="6">
    <source>
        <dbReference type="SAM" id="Phobius"/>
    </source>
</evidence>
<organism evidence="8 9">
    <name type="scientific">Emiliania huxleyi (strain CCMP1516)</name>
    <dbReference type="NCBI Taxonomy" id="280463"/>
    <lineage>
        <taxon>Eukaryota</taxon>
        <taxon>Haptista</taxon>
        <taxon>Haptophyta</taxon>
        <taxon>Prymnesiophyceae</taxon>
        <taxon>Isochrysidales</taxon>
        <taxon>Noelaerhabdaceae</taxon>
        <taxon>Emiliania</taxon>
    </lineage>
</organism>
<dbReference type="eggNOG" id="KOG0252">
    <property type="taxonomic scope" value="Eukaryota"/>
</dbReference>
<sequence>MAETTDIALPSIGRVLSKAMGLEPRPSKRTPAEVEAELDQTKAELAAIKTQLRTVSSALDGLGVALPDDEDDDFEELRRGTLFPGAPHSIAKQPDPVATQSVLGPYVPFVSSFFVSYNFTVIGWCYLWMHSMYGNYPAANQMANSAAFIGTFIGMLVFGCLGDVIGRDPSMVLTLLVMGTGALFSGILPASPLQSSIIPGYMTGTDGSPEGGAVDVAVQLALEQEEEDMQAWYLLIACRLLIGVGCGGVYPLAAAKAAESCHDDTDVTAKATKAGWAFFWQNPGIIFVYVIGLLLSLGPGAGASFHPTDTHDSDNPGWAVSWRVMLSFGSVGPFLMAYAAAQSARVAAASSVANHRRHTVAGEVAMNRRLSTSVLGPEKTSVFSRILALSPWRTLLGTAGGWFLFDVPYYGLAILQPRVLSIILTGLNVQQQALANMTVSTVGILATLLTMSAIQCVDLVTLQWVGFLITAVIAALLAVLWDGLIVPQDGCKAAASGGGHRQLFDSSPFQPGDLRRLDASRLEGPFHLYEEEDPTPNEGFAGSPTALGIAITLYGLLYGSFWVMNVTTYVMSSVAYPQEVRTTLNGLSSAMGGAILNGQCSNLNDAFLSILFVIAAVCVLGAATTAYGLAGAQQKKKSTRVPRASARHPLRRREPPRAQDPRVSRLLRGGGPVSSLT</sequence>
<keyword evidence="9" id="KW-1185">Reference proteome</keyword>
<dbReference type="Gene3D" id="1.20.1250.20">
    <property type="entry name" value="MFS general substrate transporter like domains"/>
    <property type="match status" value="3"/>
</dbReference>
<name>A0A0D3I510_EMIH1</name>
<dbReference type="Proteomes" id="UP000013827">
    <property type="component" value="Unassembled WGS sequence"/>
</dbReference>
<keyword evidence="3 6" id="KW-1133">Transmembrane helix</keyword>
<feature type="transmembrane region" description="Helical" evidence="6">
    <location>
        <begin position="606"/>
        <end position="630"/>
    </location>
</feature>
<dbReference type="HOGENOM" id="CLU_408530_0_0_1"/>
<feature type="transmembrane region" description="Helical" evidence="6">
    <location>
        <begin position="460"/>
        <end position="481"/>
    </location>
</feature>
<keyword evidence="4 6" id="KW-0472">Membrane</keyword>
<feature type="compositionally biased region" description="Basic and acidic residues" evidence="5">
    <location>
        <begin position="652"/>
        <end position="663"/>
    </location>
</feature>